<keyword evidence="3" id="KW-1185">Reference proteome</keyword>
<dbReference type="OrthoDB" id="10382952at2759"/>
<comment type="caution">
    <text evidence="2">The sequence shown here is derived from an EMBL/GenBank/DDBJ whole genome shotgun (WGS) entry which is preliminary data.</text>
</comment>
<dbReference type="EMBL" id="RSCD01000034">
    <property type="protein sequence ID" value="RSH80693.1"/>
    <property type="molecule type" value="Genomic_DNA"/>
</dbReference>
<protein>
    <submittedName>
        <fullName evidence="2">Uncharacterized protein</fullName>
    </submittedName>
</protein>
<dbReference type="AlphaFoldDB" id="A0A427XPE0"/>
<evidence type="ECO:0000313" key="3">
    <source>
        <dbReference type="Proteomes" id="UP000279259"/>
    </source>
</evidence>
<proteinExistence type="predicted"/>
<accession>A0A427XPE0</accession>
<organism evidence="2 3">
    <name type="scientific">Saitozyma podzolica</name>
    <dbReference type="NCBI Taxonomy" id="1890683"/>
    <lineage>
        <taxon>Eukaryota</taxon>
        <taxon>Fungi</taxon>
        <taxon>Dikarya</taxon>
        <taxon>Basidiomycota</taxon>
        <taxon>Agaricomycotina</taxon>
        <taxon>Tremellomycetes</taxon>
        <taxon>Tremellales</taxon>
        <taxon>Trimorphomycetaceae</taxon>
        <taxon>Saitozyma</taxon>
    </lineage>
</organism>
<reference evidence="2 3" key="1">
    <citation type="submission" date="2018-11" db="EMBL/GenBank/DDBJ databases">
        <title>Genome sequence of Saitozyma podzolica DSM 27192.</title>
        <authorList>
            <person name="Aliyu H."/>
            <person name="Gorte O."/>
            <person name="Ochsenreither K."/>
        </authorList>
    </citation>
    <scope>NUCLEOTIDE SEQUENCE [LARGE SCALE GENOMIC DNA]</scope>
    <source>
        <strain evidence="2 3">DSM 27192</strain>
    </source>
</reference>
<dbReference type="Proteomes" id="UP000279259">
    <property type="component" value="Unassembled WGS sequence"/>
</dbReference>
<evidence type="ECO:0000313" key="2">
    <source>
        <dbReference type="EMBL" id="RSH80693.1"/>
    </source>
</evidence>
<feature type="region of interest" description="Disordered" evidence="1">
    <location>
        <begin position="67"/>
        <end position="92"/>
    </location>
</feature>
<evidence type="ECO:0000256" key="1">
    <source>
        <dbReference type="SAM" id="MobiDB-lite"/>
    </source>
</evidence>
<name>A0A427XPE0_9TREE</name>
<sequence>MFALGRRFIENRVHGEDSVGNWVDQVKAQHRELKSLKFDLDALCVNVLLNGLPDRFSSFVDNLTIQRQESSDHDDDEDKTDNDKQSGNSKSKAEIAAMAFVNDAATHYTDNNDSVEHLL</sequence>
<gene>
    <name evidence="2" type="ORF">EHS25_007171</name>
</gene>